<keyword evidence="2" id="KW-1133">Transmembrane helix</keyword>
<dbReference type="InterPro" id="IPR026913">
    <property type="entry name" value="METTL24"/>
</dbReference>
<name>A0A315VVX3_GAMAF</name>
<feature type="non-terminal residue" evidence="4">
    <location>
        <position position="493"/>
    </location>
</feature>
<feature type="transmembrane region" description="Helical" evidence="2">
    <location>
        <begin position="66"/>
        <end position="85"/>
    </location>
</feature>
<dbReference type="PANTHER" id="PTHR32026:SF20">
    <property type="entry name" value="METHYLTRANSFERASE-LIKE PROTEIN 24 ISOFORM X1"/>
    <property type="match status" value="1"/>
</dbReference>
<gene>
    <name evidence="4" type="ORF">CCH79_00000379</name>
</gene>
<evidence type="ECO:0000313" key="5">
    <source>
        <dbReference type="Proteomes" id="UP000250572"/>
    </source>
</evidence>
<organism evidence="4 5">
    <name type="scientific">Gambusia affinis</name>
    <name type="common">Western mosquitofish</name>
    <name type="synonym">Heterandria affinis</name>
    <dbReference type="NCBI Taxonomy" id="33528"/>
    <lineage>
        <taxon>Eukaryota</taxon>
        <taxon>Metazoa</taxon>
        <taxon>Chordata</taxon>
        <taxon>Craniata</taxon>
        <taxon>Vertebrata</taxon>
        <taxon>Euteleostomi</taxon>
        <taxon>Actinopterygii</taxon>
        <taxon>Neopterygii</taxon>
        <taxon>Teleostei</taxon>
        <taxon>Neoteleostei</taxon>
        <taxon>Acanthomorphata</taxon>
        <taxon>Ovalentaria</taxon>
        <taxon>Atherinomorphae</taxon>
        <taxon>Cyprinodontiformes</taxon>
        <taxon>Poeciliidae</taxon>
        <taxon>Poeciliinae</taxon>
        <taxon>Gambusia</taxon>
    </lineage>
</organism>
<protein>
    <recommendedName>
        <fullName evidence="3">Methyltransferase domain-containing protein</fullName>
    </recommendedName>
</protein>
<feature type="region of interest" description="Disordered" evidence="1">
    <location>
        <begin position="128"/>
        <end position="157"/>
    </location>
</feature>
<feature type="region of interest" description="Disordered" evidence="1">
    <location>
        <begin position="186"/>
        <end position="224"/>
    </location>
</feature>
<dbReference type="Proteomes" id="UP000250572">
    <property type="component" value="Unassembled WGS sequence"/>
</dbReference>
<accession>A0A315VVX3</accession>
<keyword evidence="5" id="KW-1185">Reference proteome</keyword>
<evidence type="ECO:0000313" key="4">
    <source>
        <dbReference type="EMBL" id="PWA27726.1"/>
    </source>
</evidence>
<keyword evidence="2" id="KW-0812">Transmembrane</keyword>
<dbReference type="InterPro" id="IPR025714">
    <property type="entry name" value="Methyltranfer_dom"/>
</dbReference>
<reference evidence="4 5" key="1">
    <citation type="journal article" date="2018" name="G3 (Bethesda)">
        <title>A High-Quality Reference Genome for the Invasive Mosquitofish Gambusia affinis Using a Chicago Library.</title>
        <authorList>
            <person name="Hoffberg S.L."/>
            <person name="Troendle N.J."/>
            <person name="Glenn T.C."/>
            <person name="Mahmud O."/>
            <person name="Louha S."/>
            <person name="Chalopin D."/>
            <person name="Bennetzen J.L."/>
            <person name="Mauricio R."/>
        </authorList>
    </citation>
    <scope>NUCLEOTIDE SEQUENCE [LARGE SCALE GENOMIC DNA]</scope>
    <source>
        <strain evidence="4">NE01/NJP1002.9</strain>
        <tissue evidence="4">Muscle</tissue>
    </source>
</reference>
<sequence>MASRKRSPTKRFIARAERHRLSSHCSPSDVRTTKGPPAGLMTGKTLSRLDPVILPYRTSCPYSSNILSTVIFAVCVCALALPVRLSQADSGALSLSASELKVFKMTFTRPLCWCIHVVYLETSWQSSPPPSALGHPTQHALNQDQQPRMKHGPVDKQEKDFESRTSYLHALIKDGQVRKQNVDKEQLLPPCCPPLNPHRKGKQPHSMMLPQNTAGARCEGRERDREREKEKVKWALRWHINLQPWASEHHSLEDEAKRFLSYITTPQVTCASVVNNDATTGASTGDWTVCLDPKFIITHRMKSKNCRVYSFGLGADDYSMEHFLAQSGCEVHCFDPSMEQPHLQKAEMWFHRISIDWRDPSPAIVPKRQANRKLATILDDFGHRDVDVLKVDMESAEWKILENLVLEGVLDSVGQLLLELHLHWAGFEVAGDDPSVVRYWFSLLKELERAGFRLFQVYSNPNKPHLFLHKNILNASSAYTLSWVNVRWKPSWT</sequence>
<proteinExistence type="predicted"/>
<keyword evidence="2" id="KW-0472">Membrane</keyword>
<dbReference type="PANTHER" id="PTHR32026">
    <property type="entry name" value="METHYLTRANSFERASE-LIKE PROTEIN 24"/>
    <property type="match status" value="1"/>
</dbReference>
<evidence type="ECO:0000256" key="1">
    <source>
        <dbReference type="SAM" id="MobiDB-lite"/>
    </source>
</evidence>
<dbReference type="Pfam" id="PF13383">
    <property type="entry name" value="Methyltransf_22"/>
    <property type="match status" value="1"/>
</dbReference>
<comment type="caution">
    <text evidence="4">The sequence shown here is derived from an EMBL/GenBank/DDBJ whole genome shotgun (WGS) entry which is preliminary data.</text>
</comment>
<dbReference type="AlphaFoldDB" id="A0A315VVX3"/>
<feature type="domain" description="Methyltransferase" evidence="3">
    <location>
        <begin position="251"/>
        <end position="423"/>
    </location>
</feature>
<evidence type="ECO:0000259" key="3">
    <source>
        <dbReference type="Pfam" id="PF13383"/>
    </source>
</evidence>
<evidence type="ECO:0000256" key="2">
    <source>
        <dbReference type="SAM" id="Phobius"/>
    </source>
</evidence>
<dbReference type="EMBL" id="NHOQ01001000">
    <property type="protein sequence ID" value="PWA27726.1"/>
    <property type="molecule type" value="Genomic_DNA"/>
</dbReference>